<evidence type="ECO:0008006" key="4">
    <source>
        <dbReference type="Google" id="ProtNLM"/>
    </source>
</evidence>
<reference evidence="3" key="1">
    <citation type="submission" date="2019-10" db="EMBL/GenBank/DDBJ databases">
        <title>Lacipirellula parvula gen. nov., sp. nov., representing a lineage of planctomycetes widespread in freshwater anoxic habitats, and description of the family Lacipirellulaceae.</title>
        <authorList>
            <person name="Dedysh S.N."/>
            <person name="Kulichevskaya I.S."/>
            <person name="Beletsky A.V."/>
            <person name="Rakitin A.L."/>
            <person name="Mardanov A.V."/>
            <person name="Ivanova A.A."/>
            <person name="Saltykova V.X."/>
            <person name="Rijpstra W.I.C."/>
            <person name="Sinninghe Damste J.S."/>
            <person name="Ravin N.V."/>
        </authorList>
    </citation>
    <scope>NUCLEOTIDE SEQUENCE [LARGE SCALE GENOMIC DNA]</scope>
    <source>
        <strain evidence="3">PX69</strain>
    </source>
</reference>
<evidence type="ECO:0000313" key="3">
    <source>
        <dbReference type="Proteomes" id="UP000326837"/>
    </source>
</evidence>
<keyword evidence="1" id="KW-0812">Transmembrane</keyword>
<feature type="transmembrane region" description="Helical" evidence="1">
    <location>
        <begin position="209"/>
        <end position="227"/>
    </location>
</feature>
<feature type="transmembrane region" description="Helical" evidence="1">
    <location>
        <begin position="21"/>
        <end position="42"/>
    </location>
</feature>
<dbReference type="RefSeq" id="WP_152097050.1">
    <property type="nucleotide sequence ID" value="NZ_AP021861.1"/>
</dbReference>
<keyword evidence="1" id="KW-1133">Transmembrane helix</keyword>
<keyword evidence="1" id="KW-0472">Membrane</keyword>
<sequence length="233" mass="24259">MSEGKTSPTDGTWVRSARAAAFAFAGVAGYVDAYALIQFQVYASFMSGNTTRGGVEAASGRFAIAALSLLAIVCFVLGAFIGVTLLHSLNRRAGRMVALIALGLLVAQALLDAFSPQAWLSVALLCVSMGALNSTITQIGGQAVNIGYVSGGLHKLAEHLALAWLRLPVDAAEGPHDTHLRRAVLIGGLWAAFLAGAFLGALAQHYCRQWVLAFPIATLIVAVISPARGGRTV</sequence>
<dbReference type="AlphaFoldDB" id="A0A5K7X905"/>
<feature type="transmembrane region" description="Helical" evidence="1">
    <location>
        <begin position="183"/>
        <end position="203"/>
    </location>
</feature>
<dbReference type="Proteomes" id="UP000326837">
    <property type="component" value="Chromosome"/>
</dbReference>
<keyword evidence="3" id="KW-1185">Reference proteome</keyword>
<evidence type="ECO:0000256" key="1">
    <source>
        <dbReference type="SAM" id="Phobius"/>
    </source>
</evidence>
<evidence type="ECO:0000313" key="2">
    <source>
        <dbReference type="EMBL" id="BBO30776.1"/>
    </source>
</evidence>
<name>A0A5K7X905_9BACT</name>
<proteinExistence type="predicted"/>
<organism evidence="2 3">
    <name type="scientific">Lacipirellula parvula</name>
    <dbReference type="NCBI Taxonomy" id="2650471"/>
    <lineage>
        <taxon>Bacteria</taxon>
        <taxon>Pseudomonadati</taxon>
        <taxon>Planctomycetota</taxon>
        <taxon>Planctomycetia</taxon>
        <taxon>Pirellulales</taxon>
        <taxon>Lacipirellulaceae</taxon>
        <taxon>Lacipirellula</taxon>
    </lineage>
</organism>
<dbReference type="InterPro" id="IPR010699">
    <property type="entry name" value="DUF1275"/>
</dbReference>
<dbReference type="Pfam" id="PF06912">
    <property type="entry name" value="DUF1275"/>
    <property type="match status" value="1"/>
</dbReference>
<dbReference type="PANTHER" id="PTHR37314">
    <property type="entry name" value="SLR0142 PROTEIN"/>
    <property type="match status" value="1"/>
</dbReference>
<feature type="transmembrane region" description="Helical" evidence="1">
    <location>
        <begin position="93"/>
        <end position="111"/>
    </location>
</feature>
<accession>A0A5K7X905</accession>
<feature type="transmembrane region" description="Helical" evidence="1">
    <location>
        <begin position="62"/>
        <end position="86"/>
    </location>
</feature>
<gene>
    <name evidence="2" type="ORF">PLANPX_0388</name>
</gene>
<dbReference type="KEGG" id="lpav:PLANPX_0388"/>
<protein>
    <recommendedName>
        <fullName evidence="4">DUF1275 domain-containing protein</fullName>
    </recommendedName>
</protein>
<dbReference type="PANTHER" id="PTHR37314:SF4">
    <property type="entry name" value="UPF0700 TRANSMEMBRANE PROTEIN YOAK"/>
    <property type="match status" value="1"/>
</dbReference>
<dbReference type="EMBL" id="AP021861">
    <property type="protein sequence ID" value="BBO30776.1"/>
    <property type="molecule type" value="Genomic_DNA"/>
</dbReference>